<evidence type="ECO:0000256" key="1">
    <source>
        <dbReference type="SAM" id="SignalP"/>
    </source>
</evidence>
<feature type="signal peptide" evidence="1">
    <location>
        <begin position="1"/>
        <end position="18"/>
    </location>
</feature>
<gene>
    <name evidence="2" type="ORF">F3059_06725</name>
</gene>
<proteinExistence type="predicted"/>
<dbReference type="Pfam" id="PF20420">
    <property type="entry name" value="DUF6702"/>
    <property type="match status" value="1"/>
</dbReference>
<protein>
    <submittedName>
        <fullName evidence="2">Uncharacterized protein</fullName>
    </submittedName>
</protein>
<comment type="caution">
    <text evidence="2">The sequence shown here is derived from an EMBL/GenBank/DDBJ whole genome shotgun (WGS) entry which is preliminary data.</text>
</comment>
<organism evidence="2 3">
    <name type="scientific">Salibacter halophilus</name>
    <dbReference type="NCBI Taxonomy" id="1803916"/>
    <lineage>
        <taxon>Bacteria</taxon>
        <taxon>Pseudomonadati</taxon>
        <taxon>Bacteroidota</taxon>
        <taxon>Flavobacteriia</taxon>
        <taxon>Flavobacteriales</taxon>
        <taxon>Salibacteraceae</taxon>
        <taxon>Salibacter</taxon>
    </lineage>
</organism>
<dbReference type="EMBL" id="WACR01000005">
    <property type="protein sequence ID" value="KAB1064391.1"/>
    <property type="molecule type" value="Genomic_DNA"/>
</dbReference>
<reference evidence="2 3" key="1">
    <citation type="submission" date="2019-09" db="EMBL/GenBank/DDBJ databases">
        <title>Genomes of Cryomorphaceae.</title>
        <authorList>
            <person name="Bowman J.P."/>
        </authorList>
    </citation>
    <scope>NUCLEOTIDE SEQUENCE [LARGE SCALE GENOMIC DNA]</scope>
    <source>
        <strain evidence="2 3">KCTC 52047</strain>
    </source>
</reference>
<dbReference type="InterPro" id="IPR046525">
    <property type="entry name" value="DUF6702"/>
</dbReference>
<feature type="chain" id="PRO_5026780566" evidence="1">
    <location>
        <begin position="19"/>
        <end position="170"/>
    </location>
</feature>
<dbReference type="RefSeq" id="WP_151167514.1">
    <property type="nucleotide sequence ID" value="NZ_WACR01000005.1"/>
</dbReference>
<sequence>MRILLVILIALMSFSVRAESDHPIHISVAEWRYNAERNSLECAIKLFTDDLELALTTRNGDSRWNLATDDQIPNADRYIYDYLSQTVRVNQENTQLTMKWVGAEYNMDAVWCYFEILQFNASAAFEFTNSTFLEVYPDQTNVNHFYVGEESSSFVTNKDDREKTIKLINE</sequence>
<accession>A0A6N6M4J4</accession>
<evidence type="ECO:0000313" key="2">
    <source>
        <dbReference type="EMBL" id="KAB1064391.1"/>
    </source>
</evidence>
<keyword evidence="3" id="KW-1185">Reference proteome</keyword>
<dbReference type="OrthoDB" id="5735516at2"/>
<dbReference type="Proteomes" id="UP000435357">
    <property type="component" value="Unassembled WGS sequence"/>
</dbReference>
<name>A0A6N6M4J4_9FLAO</name>
<evidence type="ECO:0000313" key="3">
    <source>
        <dbReference type="Proteomes" id="UP000435357"/>
    </source>
</evidence>
<keyword evidence="1" id="KW-0732">Signal</keyword>
<dbReference type="AlphaFoldDB" id="A0A6N6M4J4"/>